<accession>A0A3N6WN62</accession>
<evidence type="ECO:0000313" key="6">
    <source>
        <dbReference type="Proteomes" id="UP000275225"/>
    </source>
</evidence>
<dbReference type="GO" id="GO:0003700">
    <property type="term" value="F:DNA-binding transcription factor activity"/>
    <property type="evidence" value="ECO:0007669"/>
    <property type="project" value="InterPro"/>
</dbReference>
<keyword evidence="6" id="KW-1185">Reference proteome</keyword>
<keyword evidence="1" id="KW-0805">Transcription regulation</keyword>
<dbReference type="RefSeq" id="WP_124237331.1">
    <property type="nucleotide sequence ID" value="NZ_JBHUFI010000013.1"/>
</dbReference>
<dbReference type="Proteomes" id="UP000275225">
    <property type="component" value="Unassembled WGS sequence"/>
</dbReference>
<dbReference type="Gene3D" id="1.10.10.60">
    <property type="entry name" value="Homeodomain-like"/>
    <property type="match status" value="1"/>
</dbReference>
<dbReference type="Pfam" id="PF12833">
    <property type="entry name" value="HTH_18"/>
    <property type="match status" value="1"/>
</dbReference>
<comment type="caution">
    <text evidence="5">The sequence shown here is derived from an EMBL/GenBank/DDBJ whole genome shotgun (WGS) entry which is preliminary data.</text>
</comment>
<dbReference type="AlphaFoldDB" id="A0A3N6WN62"/>
<evidence type="ECO:0000256" key="1">
    <source>
        <dbReference type="ARBA" id="ARBA00023015"/>
    </source>
</evidence>
<dbReference type="OrthoDB" id="2559672at2"/>
<evidence type="ECO:0000256" key="2">
    <source>
        <dbReference type="ARBA" id="ARBA00023125"/>
    </source>
</evidence>
<proteinExistence type="predicted"/>
<dbReference type="EMBL" id="RQJX01000015">
    <property type="protein sequence ID" value="RQN03068.1"/>
    <property type="molecule type" value="Genomic_DNA"/>
</dbReference>
<dbReference type="SMART" id="SM00342">
    <property type="entry name" value="HTH_ARAC"/>
    <property type="match status" value="1"/>
</dbReference>
<dbReference type="SUPFAM" id="SSF46689">
    <property type="entry name" value="Homeodomain-like"/>
    <property type="match status" value="1"/>
</dbReference>
<sequence>MVTSKGHLNPGDREVHFERFDPGLDPLVRHVWIVRWDVPAGQRRPQRVLTYPAGNIVIGPEGAALYGPDSRVQVRELTGRSWAVGILLRAAGMRALIATPPDSLVGAAEPLPSSPHADIVAAISAVDMSDRITSILRRWLGPLAEQVDDSGHLANEACQIAEEDTHLLRVADLADRLGVGERRLRRVVHDHVGVTPKWLIECRRLQTAATTLFTSPATDLAALAADLGYADQAHFTRTYRSVLGETPDRTRAAGMAARR</sequence>
<evidence type="ECO:0000259" key="4">
    <source>
        <dbReference type="PROSITE" id="PS01124"/>
    </source>
</evidence>
<dbReference type="InterPro" id="IPR018060">
    <property type="entry name" value="HTH_AraC"/>
</dbReference>
<dbReference type="InterPro" id="IPR050204">
    <property type="entry name" value="AraC_XylS_family_regulators"/>
</dbReference>
<dbReference type="PROSITE" id="PS00041">
    <property type="entry name" value="HTH_ARAC_FAMILY_1"/>
    <property type="match status" value="1"/>
</dbReference>
<dbReference type="InterPro" id="IPR018062">
    <property type="entry name" value="HTH_AraC-typ_CS"/>
</dbReference>
<evidence type="ECO:0000313" key="5">
    <source>
        <dbReference type="EMBL" id="RQN03068.1"/>
    </source>
</evidence>
<reference evidence="5 6" key="1">
    <citation type="submission" date="2018-11" db="EMBL/GenBank/DDBJ databases">
        <authorList>
            <person name="Li F."/>
        </authorList>
    </citation>
    <scope>NUCLEOTIDE SEQUENCE [LARGE SCALE GENOMIC DNA]</scope>
    <source>
        <strain evidence="5 6">YS17T</strain>
    </source>
</reference>
<dbReference type="PROSITE" id="PS01124">
    <property type="entry name" value="HTH_ARAC_FAMILY_2"/>
    <property type="match status" value="1"/>
</dbReference>
<keyword evidence="3" id="KW-0804">Transcription</keyword>
<gene>
    <name evidence="5" type="ORF">EHW97_11590</name>
</gene>
<dbReference type="PANTHER" id="PTHR46796">
    <property type="entry name" value="HTH-TYPE TRANSCRIPTIONAL ACTIVATOR RHAS-RELATED"/>
    <property type="match status" value="1"/>
</dbReference>
<dbReference type="InterPro" id="IPR046532">
    <property type="entry name" value="DUF6597"/>
</dbReference>
<organism evidence="5 6">
    <name type="scientific">Aeromicrobium camelliae</name>
    <dbReference type="NCBI Taxonomy" id="1538144"/>
    <lineage>
        <taxon>Bacteria</taxon>
        <taxon>Bacillati</taxon>
        <taxon>Actinomycetota</taxon>
        <taxon>Actinomycetes</taxon>
        <taxon>Propionibacteriales</taxon>
        <taxon>Nocardioidaceae</taxon>
        <taxon>Aeromicrobium</taxon>
    </lineage>
</organism>
<dbReference type="InterPro" id="IPR009057">
    <property type="entry name" value="Homeodomain-like_sf"/>
</dbReference>
<dbReference type="Pfam" id="PF20240">
    <property type="entry name" value="DUF6597"/>
    <property type="match status" value="1"/>
</dbReference>
<dbReference type="GO" id="GO:0043565">
    <property type="term" value="F:sequence-specific DNA binding"/>
    <property type="evidence" value="ECO:0007669"/>
    <property type="project" value="InterPro"/>
</dbReference>
<feature type="domain" description="HTH araC/xylS-type" evidence="4">
    <location>
        <begin position="155"/>
        <end position="253"/>
    </location>
</feature>
<keyword evidence="2" id="KW-0238">DNA-binding</keyword>
<evidence type="ECO:0000256" key="3">
    <source>
        <dbReference type="ARBA" id="ARBA00023163"/>
    </source>
</evidence>
<protein>
    <submittedName>
        <fullName evidence="5">AraC family transcriptional regulator</fullName>
    </submittedName>
</protein>
<name>A0A3N6WN62_9ACTN</name>